<dbReference type="KEGG" id="vg:36841962"/>
<dbReference type="Proteomes" id="UP000249758">
    <property type="component" value="Segment"/>
</dbReference>
<feature type="transmembrane region" description="Helical" evidence="1">
    <location>
        <begin position="40"/>
        <end position="61"/>
    </location>
</feature>
<keyword evidence="1" id="KW-0472">Membrane</keyword>
<protein>
    <submittedName>
        <fullName evidence="2">Uncharacterized protein</fullName>
    </submittedName>
</protein>
<sequence>MQGCNGQTDNGVDMTVSLTEEGGRITRRRTLNVANPALPILKFALFIVLAIVLGGVIVFSYKGVRTLVDAGTRAVDDAVRAKEQEREIAALACDASPVSQVWVPSQAAPHVQGYSTTVYTNSYPDPSFWAAQ</sequence>
<organism evidence="2">
    <name type="scientific">Pandoravirus macleodensis</name>
    <dbReference type="NCBI Taxonomy" id="2107707"/>
    <lineage>
        <taxon>Viruses</taxon>
        <taxon>Pandoravirus</taxon>
    </lineage>
</organism>
<dbReference type="EMBL" id="MG011691">
    <property type="protein sequence ID" value="AVK77507.1"/>
    <property type="molecule type" value="Genomic_DNA"/>
</dbReference>
<gene>
    <name evidence="2" type="ORF">pmac_cds_819</name>
</gene>
<keyword evidence="1" id="KW-0812">Transmembrane</keyword>
<name>A0A2U7UG95_9VIRU</name>
<reference evidence="2" key="1">
    <citation type="journal article" date="2018" name="Nat. Commun.">
        <title>Diversity and evolution of the emerging Pandoraviridae family.</title>
        <authorList>
            <person name="Legendre M."/>
            <person name="Fabre E."/>
            <person name="Poirot O."/>
            <person name="Jeudy S."/>
            <person name="Lartigue A."/>
            <person name="Alempic J.M."/>
            <person name="Beucher L."/>
            <person name="Philippe N."/>
            <person name="Bertaux L."/>
            <person name="Christo-Foroux E."/>
            <person name="Labadie K."/>
            <person name="Coute Y."/>
            <person name="Abergel C."/>
            <person name="Claverie J.M."/>
        </authorList>
    </citation>
    <scope>NUCLEOTIDE SEQUENCE [LARGE SCALE GENOMIC DNA]</scope>
    <source>
        <strain evidence="2">Macleodensis</strain>
    </source>
</reference>
<keyword evidence="1" id="KW-1133">Transmembrane helix</keyword>
<evidence type="ECO:0000313" key="2">
    <source>
        <dbReference type="EMBL" id="AVK77507.1"/>
    </source>
</evidence>
<proteinExistence type="predicted"/>
<accession>A0A2U7UG95</accession>
<dbReference type="RefSeq" id="YP_009481503.1">
    <property type="nucleotide sequence ID" value="NC_037665.1"/>
</dbReference>
<dbReference type="GeneID" id="36841962"/>
<evidence type="ECO:0000256" key="1">
    <source>
        <dbReference type="SAM" id="Phobius"/>
    </source>
</evidence>